<comment type="caution">
    <text evidence="2">The sequence shown here is derived from an EMBL/GenBank/DDBJ whole genome shotgun (WGS) entry which is preliminary data.</text>
</comment>
<organism evidence="2 3">
    <name type="scientific">Trifolium medium</name>
    <dbReference type="NCBI Taxonomy" id="97028"/>
    <lineage>
        <taxon>Eukaryota</taxon>
        <taxon>Viridiplantae</taxon>
        <taxon>Streptophyta</taxon>
        <taxon>Embryophyta</taxon>
        <taxon>Tracheophyta</taxon>
        <taxon>Spermatophyta</taxon>
        <taxon>Magnoliopsida</taxon>
        <taxon>eudicotyledons</taxon>
        <taxon>Gunneridae</taxon>
        <taxon>Pentapetalae</taxon>
        <taxon>rosids</taxon>
        <taxon>fabids</taxon>
        <taxon>Fabales</taxon>
        <taxon>Fabaceae</taxon>
        <taxon>Papilionoideae</taxon>
        <taxon>50 kb inversion clade</taxon>
        <taxon>NPAAA clade</taxon>
        <taxon>Hologalegina</taxon>
        <taxon>IRL clade</taxon>
        <taxon>Trifolieae</taxon>
        <taxon>Trifolium</taxon>
    </lineage>
</organism>
<name>A0A392RBE4_9FABA</name>
<proteinExistence type="predicted"/>
<dbReference type="Proteomes" id="UP000265520">
    <property type="component" value="Unassembled WGS sequence"/>
</dbReference>
<keyword evidence="3" id="KW-1185">Reference proteome</keyword>
<evidence type="ECO:0000313" key="3">
    <source>
        <dbReference type="Proteomes" id="UP000265520"/>
    </source>
</evidence>
<dbReference type="EMBL" id="LXQA010208521">
    <property type="protein sequence ID" value="MCI33901.1"/>
    <property type="molecule type" value="Genomic_DNA"/>
</dbReference>
<sequence length="64" mass="7249">MGYFITEEEEVNLTLMASADSDIDSDPEPETDSEETEEVFSNYTKEQLLHALDNAVEKYLSKSV</sequence>
<evidence type="ECO:0000313" key="2">
    <source>
        <dbReference type="EMBL" id="MCI33901.1"/>
    </source>
</evidence>
<evidence type="ECO:0000256" key="1">
    <source>
        <dbReference type="SAM" id="MobiDB-lite"/>
    </source>
</evidence>
<feature type="compositionally biased region" description="Acidic residues" evidence="1">
    <location>
        <begin position="21"/>
        <end position="38"/>
    </location>
</feature>
<protein>
    <submittedName>
        <fullName evidence="2">Uncharacterized protein</fullName>
    </submittedName>
</protein>
<reference evidence="2 3" key="1">
    <citation type="journal article" date="2018" name="Front. Plant Sci.">
        <title>Red Clover (Trifolium pratense) and Zigzag Clover (T. medium) - A Picture of Genomic Similarities and Differences.</title>
        <authorList>
            <person name="Dluhosova J."/>
            <person name="Istvanek J."/>
            <person name="Nedelnik J."/>
            <person name="Repkova J."/>
        </authorList>
    </citation>
    <scope>NUCLEOTIDE SEQUENCE [LARGE SCALE GENOMIC DNA]</scope>
    <source>
        <strain evidence="3">cv. 10/8</strain>
        <tissue evidence="2">Leaf</tissue>
    </source>
</reference>
<feature type="region of interest" description="Disordered" evidence="1">
    <location>
        <begin position="17"/>
        <end position="39"/>
    </location>
</feature>
<dbReference type="AlphaFoldDB" id="A0A392RBE4"/>
<accession>A0A392RBE4</accession>